<evidence type="ECO:0000313" key="3">
    <source>
        <dbReference type="WBParaSite" id="ACOC_0001121101-mRNA-1"/>
    </source>
</evidence>
<accession>A0A0R3PXY3</accession>
<reference evidence="3" key="1">
    <citation type="submission" date="2017-02" db="UniProtKB">
        <authorList>
            <consortium name="WormBaseParasite"/>
        </authorList>
    </citation>
    <scope>IDENTIFICATION</scope>
</reference>
<sequence length="102" mass="11659">MTASMSSPSTIVSSPRTGDYHWALTEPFECDREPLPEGILTITQRPIPYSREEVVNVGVFRVQSDYLIKPIILPFDSEDNIFDVKQTKSEHKCKFHLTLSVF</sequence>
<dbReference type="WBParaSite" id="ACOC_0001121101-mRNA-1">
    <property type="protein sequence ID" value="ACOC_0001121101-mRNA-1"/>
    <property type="gene ID" value="ACOC_0001121101"/>
</dbReference>
<dbReference type="EMBL" id="UYYA01004640">
    <property type="protein sequence ID" value="VDM62797.1"/>
    <property type="molecule type" value="Genomic_DNA"/>
</dbReference>
<dbReference type="Proteomes" id="UP000267027">
    <property type="component" value="Unassembled WGS sequence"/>
</dbReference>
<protein>
    <submittedName>
        <fullName evidence="1 3">Uncharacterized protein</fullName>
    </submittedName>
</protein>
<name>A0A0R3PXY3_ANGCS</name>
<reference evidence="1 2" key="2">
    <citation type="submission" date="2018-11" db="EMBL/GenBank/DDBJ databases">
        <authorList>
            <consortium name="Pathogen Informatics"/>
        </authorList>
    </citation>
    <scope>NUCLEOTIDE SEQUENCE [LARGE SCALE GENOMIC DNA]</scope>
    <source>
        <strain evidence="1 2">Costa Rica</strain>
    </source>
</reference>
<gene>
    <name evidence="1" type="ORF">ACOC_LOCUS11212</name>
</gene>
<evidence type="ECO:0000313" key="2">
    <source>
        <dbReference type="Proteomes" id="UP000267027"/>
    </source>
</evidence>
<organism evidence="3">
    <name type="scientific">Angiostrongylus costaricensis</name>
    <name type="common">Nematode worm</name>
    <dbReference type="NCBI Taxonomy" id="334426"/>
    <lineage>
        <taxon>Eukaryota</taxon>
        <taxon>Metazoa</taxon>
        <taxon>Ecdysozoa</taxon>
        <taxon>Nematoda</taxon>
        <taxon>Chromadorea</taxon>
        <taxon>Rhabditida</taxon>
        <taxon>Rhabditina</taxon>
        <taxon>Rhabditomorpha</taxon>
        <taxon>Strongyloidea</taxon>
        <taxon>Metastrongylidae</taxon>
        <taxon>Angiostrongylus</taxon>
    </lineage>
</organism>
<evidence type="ECO:0000313" key="1">
    <source>
        <dbReference type="EMBL" id="VDM62797.1"/>
    </source>
</evidence>
<proteinExistence type="predicted"/>
<dbReference type="AlphaFoldDB" id="A0A0R3PXY3"/>
<keyword evidence="2" id="KW-1185">Reference proteome</keyword>